<organism evidence="1 2">
    <name type="scientific">Xylophilus rhododendri</name>
    <dbReference type="NCBI Taxonomy" id="2697032"/>
    <lineage>
        <taxon>Bacteria</taxon>
        <taxon>Pseudomonadati</taxon>
        <taxon>Pseudomonadota</taxon>
        <taxon>Betaproteobacteria</taxon>
        <taxon>Burkholderiales</taxon>
        <taxon>Xylophilus</taxon>
    </lineage>
</organism>
<sequence length="72" mass="7469">MSGPLPDKAAQERYVDATAALIGLPLAADHRPGVLGFFALAASMAAAIEAVPLTPHDDSPMRFEPVSPREAA</sequence>
<dbReference type="EMBL" id="CP047650">
    <property type="protein sequence ID" value="QHI98000.1"/>
    <property type="molecule type" value="Genomic_DNA"/>
</dbReference>
<dbReference type="InterPro" id="IPR025148">
    <property type="entry name" value="AtzG-like"/>
</dbReference>
<reference evidence="1 2" key="1">
    <citation type="submission" date="2020-01" db="EMBL/GenBank/DDBJ databases">
        <title>Genome sequencing of strain KACC 21265.</title>
        <authorList>
            <person name="Heo J."/>
            <person name="Kim S.-J."/>
            <person name="Kim J.-S."/>
            <person name="Hong S.-B."/>
            <person name="Kwon S.-W."/>
        </authorList>
    </citation>
    <scope>NUCLEOTIDE SEQUENCE [LARGE SCALE GENOMIC DNA]</scope>
    <source>
        <strain evidence="1 2">KACC 21265</strain>
    </source>
</reference>
<protein>
    <submittedName>
        <fullName evidence="1">DUF4089 domain-containing protein</fullName>
    </submittedName>
</protein>
<gene>
    <name evidence="1" type="ORF">GT347_08320</name>
</gene>
<dbReference type="Proteomes" id="UP000464787">
    <property type="component" value="Chromosome"/>
</dbReference>
<dbReference type="KEGG" id="xyk:GT347_08320"/>
<accession>A0A857J260</accession>
<name>A0A857J260_9BURK</name>
<dbReference type="RefSeq" id="WP_160551517.1">
    <property type="nucleotide sequence ID" value="NZ_CP047650.1"/>
</dbReference>
<dbReference type="AlphaFoldDB" id="A0A857J260"/>
<dbReference type="Pfam" id="PF13318">
    <property type="entry name" value="AtzG-like"/>
    <property type="match status" value="1"/>
</dbReference>
<proteinExistence type="predicted"/>
<keyword evidence="2" id="KW-1185">Reference proteome</keyword>
<evidence type="ECO:0000313" key="2">
    <source>
        <dbReference type="Proteomes" id="UP000464787"/>
    </source>
</evidence>
<evidence type="ECO:0000313" key="1">
    <source>
        <dbReference type="EMBL" id="QHI98000.1"/>
    </source>
</evidence>